<dbReference type="Gene3D" id="3.40.190.10">
    <property type="entry name" value="Periplasmic binding protein-like II"/>
    <property type="match status" value="1"/>
</dbReference>
<name>A0A1B2EVP5_9HYPH</name>
<evidence type="ECO:0000256" key="1">
    <source>
        <dbReference type="ARBA" id="ARBA00004418"/>
    </source>
</evidence>
<geneLocation type="plasmid" evidence="6">
    <name>unnamed2</name>
</geneLocation>
<dbReference type="InterPro" id="IPR000914">
    <property type="entry name" value="SBP_5_dom"/>
</dbReference>
<dbReference type="GO" id="GO:1904680">
    <property type="term" value="F:peptide transmembrane transporter activity"/>
    <property type="evidence" value="ECO:0007669"/>
    <property type="project" value="TreeGrafter"/>
</dbReference>
<keyword evidence="6" id="KW-0614">Plasmid</keyword>
<evidence type="ECO:0000259" key="5">
    <source>
        <dbReference type="Pfam" id="PF00496"/>
    </source>
</evidence>
<evidence type="ECO:0000256" key="2">
    <source>
        <dbReference type="ARBA" id="ARBA00005695"/>
    </source>
</evidence>
<evidence type="ECO:0000313" key="6">
    <source>
        <dbReference type="EMBL" id="ANY84041.1"/>
    </source>
</evidence>
<dbReference type="GO" id="GO:0015833">
    <property type="term" value="P:peptide transport"/>
    <property type="evidence" value="ECO:0007669"/>
    <property type="project" value="TreeGrafter"/>
</dbReference>
<evidence type="ECO:0000256" key="4">
    <source>
        <dbReference type="ARBA" id="ARBA00022729"/>
    </source>
</evidence>
<dbReference type="Gene3D" id="3.10.105.10">
    <property type="entry name" value="Dipeptide-binding Protein, Domain 3"/>
    <property type="match status" value="1"/>
</dbReference>
<organism evidence="6">
    <name type="scientific">Microvirga ossetica</name>
    <dbReference type="NCBI Taxonomy" id="1882682"/>
    <lineage>
        <taxon>Bacteria</taxon>
        <taxon>Pseudomonadati</taxon>
        <taxon>Pseudomonadota</taxon>
        <taxon>Alphaproteobacteria</taxon>
        <taxon>Hyphomicrobiales</taxon>
        <taxon>Methylobacteriaceae</taxon>
        <taxon>Microvirga</taxon>
    </lineage>
</organism>
<evidence type="ECO:0000256" key="3">
    <source>
        <dbReference type="ARBA" id="ARBA00022448"/>
    </source>
</evidence>
<dbReference type="AlphaFoldDB" id="A0A1B2EVP5"/>
<dbReference type="Pfam" id="PF00496">
    <property type="entry name" value="SBP_bac_5"/>
    <property type="match status" value="1"/>
</dbReference>
<accession>A0A1B2EVP5</accession>
<reference evidence="6" key="1">
    <citation type="submission" date="2016-07" db="EMBL/GenBank/DDBJ databases">
        <title>Microvirga ossetica sp. nov. a new species of rhizobia isolated from root nodules of the legume species Vicia alpestris Steven originated from North Ossetia region in the Caucasus.</title>
        <authorList>
            <person name="Safronova V.I."/>
            <person name="Kuznetsova I.G."/>
            <person name="Sazanova A.L."/>
            <person name="Belimov A."/>
            <person name="Andronov E."/>
            <person name="Osledkin Y.S."/>
            <person name="Onishchuk O.P."/>
            <person name="Kurchak O.N."/>
            <person name="Shaposhnikov A.I."/>
            <person name="Willems A."/>
            <person name="Tikhonovich I.A."/>
        </authorList>
    </citation>
    <scope>NUCLEOTIDE SEQUENCE [LARGE SCALE GENOMIC DNA]</scope>
    <source>
        <strain evidence="6">V5/3M</strain>
        <plasmid evidence="6">unnamed2</plasmid>
    </source>
</reference>
<dbReference type="PANTHER" id="PTHR30290:SF9">
    <property type="entry name" value="OLIGOPEPTIDE-BINDING PROTEIN APPA"/>
    <property type="match status" value="1"/>
</dbReference>
<dbReference type="PANTHER" id="PTHR30290">
    <property type="entry name" value="PERIPLASMIC BINDING COMPONENT OF ABC TRANSPORTER"/>
    <property type="match status" value="1"/>
</dbReference>
<dbReference type="EMBL" id="CP016619">
    <property type="protein sequence ID" value="ANY84041.1"/>
    <property type="molecule type" value="Genomic_DNA"/>
</dbReference>
<comment type="subcellular location">
    <subcellularLocation>
        <location evidence="1">Periplasm</location>
    </subcellularLocation>
</comment>
<keyword evidence="4" id="KW-0732">Signal</keyword>
<comment type="similarity">
    <text evidence="2">Belongs to the bacterial solute-binding protein 5 family.</text>
</comment>
<dbReference type="KEGG" id="moc:BB934_37920"/>
<dbReference type="SUPFAM" id="SSF53850">
    <property type="entry name" value="Periplasmic binding protein-like II"/>
    <property type="match status" value="1"/>
</dbReference>
<protein>
    <recommendedName>
        <fullName evidence="5">Solute-binding protein family 5 domain-containing protein</fullName>
    </recommendedName>
</protein>
<dbReference type="Gene3D" id="3.90.76.10">
    <property type="entry name" value="Dipeptide-binding Protein, Domain 1"/>
    <property type="match status" value="1"/>
</dbReference>
<feature type="domain" description="Solute-binding protein family 5" evidence="5">
    <location>
        <begin position="9"/>
        <end position="274"/>
    </location>
</feature>
<sequence>MGPFLRNVSLLHIVPASSAKEAGDKYGAAIRLPGTGAFKIKTFRPGQILELEANTSYWDKPPTLTGLVIQNIPELTGRVTALLNNEIDLMWFLPDDQVTALKKNPEITVSVAPSALYYYSWFNPQRKPFDDVRVRQALWHAVDVKRVVTDVLPETGEVAGAPISSAVFGFSHRPQYEYSVEKAKKLLTEAGLPNGFTTELQYSPSQGPELEQLALAFISYWSKIGVKVTPAPLENPVWTKNLRDLNWDMTMASNPSFTEDADYTLGRLYTTKRSGYESPEATKHLIAAQRETDQEKRKQIYSAAIDVLWNDAPGIFPAELKAVYAYRKNISNVDFSATYTPRFRGTEAR</sequence>
<dbReference type="InterPro" id="IPR039424">
    <property type="entry name" value="SBP_5"/>
</dbReference>
<proteinExistence type="inferred from homology"/>
<gene>
    <name evidence="6" type="ORF">BB934_37920</name>
</gene>
<dbReference type="CDD" id="cd00995">
    <property type="entry name" value="PBP2_NikA_DppA_OppA_like"/>
    <property type="match status" value="1"/>
</dbReference>
<keyword evidence="3" id="KW-0813">Transport</keyword>